<evidence type="ECO:0000313" key="2">
    <source>
        <dbReference type="EMBL" id="KAF4119106.1"/>
    </source>
</evidence>
<sequence>MRNGGKRKNRSRESKPDSSNQAQGLESFCQRGHEGERRPAPLCLWSYDIRQGFSSPVYCMPGDETCSGGTREPQVMSELFLFPSRVLERRVRVAATNKGDPSFSPLTTVQTKQPPVPCSWGKFMDEVSSDLPPLFPILAEERE</sequence>
<keyword evidence="3" id="KW-1185">Reference proteome</keyword>
<dbReference type="EMBL" id="JAAMOB010000001">
    <property type="protein sequence ID" value="KAF4119106.1"/>
    <property type="molecule type" value="Genomic_DNA"/>
</dbReference>
<dbReference type="Proteomes" id="UP000579812">
    <property type="component" value="Unassembled WGS sequence"/>
</dbReference>
<reference evidence="2 3" key="1">
    <citation type="submission" date="2020-04" db="EMBL/GenBank/DDBJ databases">
        <title>Chromosome-level genome assembly of a cyprinid fish Onychostoma macrolepis by integration of Nanopore Sequencing, Bionano and Hi-C technology.</title>
        <authorList>
            <person name="Wang D."/>
        </authorList>
    </citation>
    <scope>NUCLEOTIDE SEQUENCE [LARGE SCALE GENOMIC DNA]</scope>
    <source>
        <strain evidence="2">SWU-2019</strain>
        <tissue evidence="2">Muscle</tissue>
    </source>
</reference>
<evidence type="ECO:0000256" key="1">
    <source>
        <dbReference type="SAM" id="MobiDB-lite"/>
    </source>
</evidence>
<dbReference type="AlphaFoldDB" id="A0A7J6DIE5"/>
<protein>
    <submittedName>
        <fullName evidence="2">Uncharacterized protein</fullName>
    </submittedName>
</protein>
<proteinExistence type="predicted"/>
<feature type="region of interest" description="Disordered" evidence="1">
    <location>
        <begin position="1"/>
        <end position="33"/>
    </location>
</feature>
<name>A0A7J6DIE5_9TELE</name>
<comment type="caution">
    <text evidence="2">The sequence shown here is derived from an EMBL/GenBank/DDBJ whole genome shotgun (WGS) entry which is preliminary data.</text>
</comment>
<gene>
    <name evidence="2" type="ORF">G5714_001157</name>
</gene>
<organism evidence="2 3">
    <name type="scientific">Onychostoma macrolepis</name>
    <dbReference type="NCBI Taxonomy" id="369639"/>
    <lineage>
        <taxon>Eukaryota</taxon>
        <taxon>Metazoa</taxon>
        <taxon>Chordata</taxon>
        <taxon>Craniata</taxon>
        <taxon>Vertebrata</taxon>
        <taxon>Euteleostomi</taxon>
        <taxon>Actinopterygii</taxon>
        <taxon>Neopterygii</taxon>
        <taxon>Teleostei</taxon>
        <taxon>Ostariophysi</taxon>
        <taxon>Cypriniformes</taxon>
        <taxon>Cyprinidae</taxon>
        <taxon>Acrossocheilinae</taxon>
        <taxon>Onychostoma</taxon>
    </lineage>
</organism>
<accession>A0A7J6DIE5</accession>
<feature type="compositionally biased region" description="Basic residues" evidence="1">
    <location>
        <begin position="1"/>
        <end position="10"/>
    </location>
</feature>
<evidence type="ECO:0000313" key="3">
    <source>
        <dbReference type="Proteomes" id="UP000579812"/>
    </source>
</evidence>